<dbReference type="Pfam" id="PF13676">
    <property type="entry name" value="TIR_2"/>
    <property type="match status" value="1"/>
</dbReference>
<dbReference type="SUPFAM" id="SSF52200">
    <property type="entry name" value="Toll/Interleukin receptor TIR domain"/>
    <property type="match status" value="1"/>
</dbReference>
<dbReference type="InterPro" id="IPR035897">
    <property type="entry name" value="Toll_tir_struct_dom_sf"/>
</dbReference>
<evidence type="ECO:0000313" key="3">
    <source>
        <dbReference type="Proteomes" id="UP001597112"/>
    </source>
</evidence>
<dbReference type="Proteomes" id="UP001597112">
    <property type="component" value="Unassembled WGS sequence"/>
</dbReference>
<keyword evidence="3" id="KW-1185">Reference proteome</keyword>
<proteinExistence type="predicted"/>
<name>A0ABW3K199_9BACT</name>
<dbReference type="EMBL" id="JBHTKA010000003">
    <property type="protein sequence ID" value="MFD1000038.1"/>
    <property type="molecule type" value="Genomic_DNA"/>
</dbReference>
<feature type="domain" description="TIR" evidence="1">
    <location>
        <begin position="163"/>
        <end position="247"/>
    </location>
</feature>
<evidence type="ECO:0000313" key="2">
    <source>
        <dbReference type="EMBL" id="MFD1000038.1"/>
    </source>
</evidence>
<gene>
    <name evidence="2" type="ORF">ACFQ21_12015</name>
</gene>
<dbReference type="Gene3D" id="3.40.50.10140">
    <property type="entry name" value="Toll/interleukin-1 receptor homology (TIR) domain"/>
    <property type="match status" value="1"/>
</dbReference>
<sequence>MKLPLAMIVLWHPEFSDGQEYSNLIFSEFNRKIEDPLSRGINIPIFFRHQVPLIPIPYDTYKFIVVVALIDKNFVLGGKYGDNFSDYLKEVISSKSQHPLVIPVAVDKSAFSLDINYLNFVRLYEHENKKDYLINVISHETTRHLYDVKSAPREGSPPPLRLFISHSKGDGVKIAKQIKSYVDLSSSLQTFFDANDIAIGYDFSKEIEKYIQDTVLIAIHTDSYSSREWCRREILLAKENNRPIVVLNCFKNGESRSFPYMANVLTIHFDCINESVLPTLLTAVMKETLRLKYQELLIECIAKEAGIADISASISAYPPELVTVLKKRNRLNNLFIYPDPPIGTEELSIIKELDPDIKFITPSELYVYRMGAKIVENGKAIGISISESDEMEKLGLSRLHLQNEMVEIARYLLSKGYNLAYGGDLNYDSQFNFLEILFQLAMTYGGSPSARIINYSAFPLYTKISAAREAEIKRVAKIIRVNPSNEFDEWTEVRYESASEEQRQYLNKLFDPKDAEAKEIWSRSLTKMRETMANDISARIVLGGKISNFLGKMPGVVEEATICINNGITLFVNSTFGGASSILLEEDLFKEKLVPTSNNKITVYRGTEEFADIENFMLASAY</sequence>
<dbReference type="RefSeq" id="WP_377579295.1">
    <property type="nucleotide sequence ID" value="NZ_JBHTKA010000003.1"/>
</dbReference>
<reference evidence="3" key="1">
    <citation type="journal article" date="2019" name="Int. J. Syst. Evol. Microbiol.">
        <title>The Global Catalogue of Microorganisms (GCM) 10K type strain sequencing project: providing services to taxonomists for standard genome sequencing and annotation.</title>
        <authorList>
            <consortium name="The Broad Institute Genomics Platform"/>
            <consortium name="The Broad Institute Genome Sequencing Center for Infectious Disease"/>
            <person name="Wu L."/>
            <person name="Ma J."/>
        </authorList>
    </citation>
    <scope>NUCLEOTIDE SEQUENCE [LARGE SCALE GENOMIC DNA]</scope>
    <source>
        <strain evidence="3">CCUG 58938</strain>
    </source>
</reference>
<dbReference type="InterPro" id="IPR041160">
    <property type="entry name" value="LD_cluster2"/>
</dbReference>
<organism evidence="2 3">
    <name type="scientific">Ohtaekwangia kribbensis</name>
    <dbReference type="NCBI Taxonomy" id="688913"/>
    <lineage>
        <taxon>Bacteria</taxon>
        <taxon>Pseudomonadati</taxon>
        <taxon>Bacteroidota</taxon>
        <taxon>Cytophagia</taxon>
        <taxon>Cytophagales</taxon>
        <taxon>Fulvivirgaceae</taxon>
        <taxon>Ohtaekwangia</taxon>
    </lineage>
</organism>
<protein>
    <submittedName>
        <fullName evidence="2">TIR domain-containing protein</fullName>
    </submittedName>
</protein>
<dbReference type="InterPro" id="IPR000157">
    <property type="entry name" value="TIR_dom"/>
</dbReference>
<comment type="caution">
    <text evidence="2">The sequence shown here is derived from an EMBL/GenBank/DDBJ whole genome shotgun (WGS) entry which is preliminary data.</text>
</comment>
<dbReference type="Pfam" id="PF18163">
    <property type="entry name" value="LD_cluster2"/>
    <property type="match status" value="1"/>
</dbReference>
<evidence type="ECO:0000259" key="1">
    <source>
        <dbReference type="Pfam" id="PF13676"/>
    </source>
</evidence>
<accession>A0ABW3K199</accession>